<dbReference type="EMBL" id="OX596101">
    <property type="protein sequence ID" value="CAI9697765.1"/>
    <property type="molecule type" value="Genomic_DNA"/>
</dbReference>
<sequence>MKTRNRSGRFSGDNSKSQQKGVMAGVTVRAKARTASGGKTDTRRQRRKPRPASASRWNLCPCASVNSTPGSPVTPFGARANYLSHRGLTAVRTQRYRARGRMRAKSPQGRPPRALLRLSVRERLCPSPRRGEGVTHAQS</sequence>
<gene>
    <name evidence="1" type="ORF">MRATA1EN3_LOCUS8978</name>
</gene>
<organism evidence="1 2">
    <name type="scientific">Rangifer tarandus platyrhynchus</name>
    <name type="common">Svalbard reindeer</name>
    <dbReference type="NCBI Taxonomy" id="3082113"/>
    <lineage>
        <taxon>Eukaryota</taxon>
        <taxon>Metazoa</taxon>
        <taxon>Chordata</taxon>
        <taxon>Craniata</taxon>
        <taxon>Vertebrata</taxon>
        <taxon>Euteleostomi</taxon>
        <taxon>Mammalia</taxon>
        <taxon>Eutheria</taxon>
        <taxon>Laurasiatheria</taxon>
        <taxon>Artiodactyla</taxon>
        <taxon>Ruminantia</taxon>
        <taxon>Pecora</taxon>
        <taxon>Cervidae</taxon>
        <taxon>Odocoileinae</taxon>
        <taxon>Rangifer</taxon>
    </lineage>
</organism>
<accession>A0ACB0EAX4</accession>
<reference evidence="1" key="1">
    <citation type="submission" date="2023-05" db="EMBL/GenBank/DDBJ databases">
        <authorList>
            <consortium name="ELIXIR-Norway"/>
        </authorList>
    </citation>
    <scope>NUCLEOTIDE SEQUENCE</scope>
</reference>
<proteinExistence type="predicted"/>
<evidence type="ECO:0000313" key="1">
    <source>
        <dbReference type="EMBL" id="CAI9697765.1"/>
    </source>
</evidence>
<dbReference type="Proteomes" id="UP001162501">
    <property type="component" value="Chromosome 17"/>
</dbReference>
<evidence type="ECO:0000313" key="2">
    <source>
        <dbReference type="Proteomes" id="UP001162501"/>
    </source>
</evidence>
<name>A0ACB0EAX4_RANTA</name>
<protein>
    <submittedName>
        <fullName evidence="1">Uncharacterized protein</fullName>
    </submittedName>
</protein>